<evidence type="ECO:0000313" key="4">
    <source>
        <dbReference type="Proteomes" id="UP000034246"/>
    </source>
</evidence>
<keyword evidence="1" id="KW-1133">Transmembrane helix</keyword>
<protein>
    <recommendedName>
        <fullName evidence="2">DUF7670 domain-containing protein</fullName>
    </recommendedName>
</protein>
<feature type="transmembrane region" description="Helical" evidence="1">
    <location>
        <begin position="101"/>
        <end position="123"/>
    </location>
</feature>
<feature type="transmembrane region" description="Helical" evidence="1">
    <location>
        <begin position="20"/>
        <end position="38"/>
    </location>
</feature>
<dbReference type="STRING" id="1618550.UT39_C0008G0025"/>
<feature type="transmembrane region" description="Helical" evidence="1">
    <location>
        <begin position="76"/>
        <end position="95"/>
    </location>
</feature>
<comment type="caution">
    <text evidence="3">The sequence shown here is derived from an EMBL/GenBank/DDBJ whole genome shotgun (WGS) entry which is preliminary data.</text>
</comment>
<dbReference type="EMBL" id="LBWP01000008">
    <property type="protein sequence ID" value="KKR11392.1"/>
    <property type="molecule type" value="Genomic_DNA"/>
</dbReference>
<reference evidence="3 4" key="1">
    <citation type="journal article" date="2015" name="Nature">
        <title>rRNA introns, odd ribosomes, and small enigmatic genomes across a large radiation of phyla.</title>
        <authorList>
            <person name="Brown C.T."/>
            <person name="Hug L.A."/>
            <person name="Thomas B.C."/>
            <person name="Sharon I."/>
            <person name="Castelle C.J."/>
            <person name="Singh A."/>
            <person name="Wilkins M.J."/>
            <person name="Williams K.H."/>
            <person name="Banfield J.F."/>
        </authorList>
    </citation>
    <scope>NUCLEOTIDE SEQUENCE [LARGE SCALE GENOMIC DNA]</scope>
</reference>
<evidence type="ECO:0000313" key="3">
    <source>
        <dbReference type="EMBL" id="KKR11392.1"/>
    </source>
</evidence>
<dbReference type="InterPro" id="IPR056087">
    <property type="entry name" value="DUF7670"/>
</dbReference>
<keyword evidence="1" id="KW-0812">Transmembrane</keyword>
<gene>
    <name evidence="3" type="ORF">UT39_C0008G0025</name>
</gene>
<dbReference type="Proteomes" id="UP000034246">
    <property type="component" value="Unassembled WGS sequence"/>
</dbReference>
<proteinExistence type="predicted"/>
<accession>A0A0G0RCG9</accession>
<dbReference type="AlphaFoldDB" id="A0A0G0RCG9"/>
<evidence type="ECO:0000256" key="1">
    <source>
        <dbReference type="SAM" id="Phobius"/>
    </source>
</evidence>
<organism evidence="3 4">
    <name type="scientific">Candidatus Woesebacteria bacterium GW2011_GWA1_39_21</name>
    <dbReference type="NCBI Taxonomy" id="1618550"/>
    <lineage>
        <taxon>Bacteria</taxon>
        <taxon>Candidatus Woeseibacteriota</taxon>
    </lineage>
</organism>
<evidence type="ECO:0000259" key="2">
    <source>
        <dbReference type="Pfam" id="PF24709"/>
    </source>
</evidence>
<dbReference type="Pfam" id="PF24709">
    <property type="entry name" value="DUF7670"/>
    <property type="match status" value="1"/>
</dbReference>
<feature type="domain" description="DUF7670" evidence="2">
    <location>
        <begin position="15"/>
        <end position="129"/>
    </location>
</feature>
<name>A0A0G0RCG9_9BACT</name>
<keyword evidence="1" id="KW-0472">Membrane</keyword>
<feature type="transmembrane region" description="Helical" evidence="1">
    <location>
        <begin position="50"/>
        <end position="69"/>
    </location>
</feature>
<sequence length="135" mass="15602">MENLDLELKSNGGISKKLYWAPRVLSILFILFLTMFSFDVFEPGLKWWEMAIGFLMHNIPVLVLTIALVISWRREIVGAVVFFVAGLLYIALILTNKHFEMVMLTWILFISGPAFIVAVLFLINWNKKRVLLKDV</sequence>